<evidence type="ECO:0008006" key="5">
    <source>
        <dbReference type="Google" id="ProtNLM"/>
    </source>
</evidence>
<reference evidence="3 4" key="1">
    <citation type="submission" date="2019-07" db="EMBL/GenBank/DDBJ databases">
        <title>Luteimonas sp. YD-1 nov., isolated from acidic soil.</title>
        <authorList>
            <person name="Zhou J."/>
        </authorList>
    </citation>
    <scope>NUCLEOTIDE SEQUENCE [LARGE SCALE GENOMIC DNA]</scope>
    <source>
        <strain evidence="3 4">YD-1</strain>
    </source>
</reference>
<organism evidence="3 4">
    <name type="scientific">Luteimonas wenzhouensis</name>
    <dbReference type="NCBI Taxonomy" id="2599615"/>
    <lineage>
        <taxon>Bacteria</taxon>
        <taxon>Pseudomonadati</taxon>
        <taxon>Pseudomonadota</taxon>
        <taxon>Gammaproteobacteria</taxon>
        <taxon>Lysobacterales</taxon>
        <taxon>Lysobacteraceae</taxon>
        <taxon>Luteimonas</taxon>
    </lineage>
</organism>
<evidence type="ECO:0000256" key="2">
    <source>
        <dbReference type="SAM" id="SignalP"/>
    </source>
</evidence>
<comment type="caution">
    <text evidence="3">The sequence shown here is derived from an EMBL/GenBank/DDBJ whole genome shotgun (WGS) entry which is preliminary data.</text>
</comment>
<dbReference type="Proteomes" id="UP000315949">
    <property type="component" value="Unassembled WGS sequence"/>
</dbReference>
<proteinExistence type="predicted"/>
<dbReference type="PROSITE" id="PS51257">
    <property type="entry name" value="PROKAR_LIPOPROTEIN"/>
    <property type="match status" value="1"/>
</dbReference>
<name>A0A5C5U085_9GAMM</name>
<accession>A0A5C5U085</accession>
<gene>
    <name evidence="3" type="ORF">FQY79_09200</name>
</gene>
<evidence type="ECO:0000256" key="1">
    <source>
        <dbReference type="SAM" id="MobiDB-lite"/>
    </source>
</evidence>
<keyword evidence="2" id="KW-0732">Signal</keyword>
<evidence type="ECO:0000313" key="4">
    <source>
        <dbReference type="Proteomes" id="UP000315949"/>
    </source>
</evidence>
<evidence type="ECO:0000313" key="3">
    <source>
        <dbReference type="EMBL" id="TWT18810.1"/>
    </source>
</evidence>
<dbReference type="EMBL" id="VOHE01000004">
    <property type="protein sequence ID" value="TWT18810.1"/>
    <property type="molecule type" value="Genomic_DNA"/>
</dbReference>
<keyword evidence="4" id="KW-1185">Reference proteome</keyword>
<feature type="signal peptide" evidence="2">
    <location>
        <begin position="1"/>
        <end position="25"/>
    </location>
</feature>
<feature type="chain" id="PRO_5022886586" description="Lipoprotein" evidence="2">
    <location>
        <begin position="26"/>
        <end position="224"/>
    </location>
</feature>
<protein>
    <recommendedName>
        <fullName evidence="5">Lipoprotein</fullName>
    </recommendedName>
</protein>
<sequence length="224" mass="25205">MELRVSALTLTGCLLLAGCSGLPVAAAGTGPAPDRMGSPPAETAATSEPDSRLPRGPVLTPEQVWDKLLAMIDAIERREDLNQENIERAIGLKLQKRPGEMFSDLVIGDTTAGWSYAFDLKKYTEDDVRMSFHPYRPDAEFGVGNSPTCTWRTEKLRAALRERGFDEESRIFTDRSYFNWQYTRGPMVVDVRYYFDQQHLDYASTCVDSVLVSFVIPEFYKEAT</sequence>
<feature type="region of interest" description="Disordered" evidence="1">
    <location>
        <begin position="29"/>
        <end position="58"/>
    </location>
</feature>
<dbReference type="RefSeq" id="WP_146312630.1">
    <property type="nucleotide sequence ID" value="NZ_VOHE01000004.1"/>
</dbReference>
<dbReference type="OrthoDB" id="6060619at2"/>
<dbReference type="AlphaFoldDB" id="A0A5C5U085"/>